<evidence type="ECO:0000313" key="1">
    <source>
        <dbReference type="EMBL" id="KGG90872.1"/>
    </source>
</evidence>
<dbReference type="Proteomes" id="UP000029549">
    <property type="component" value="Unassembled WGS sequence"/>
</dbReference>
<dbReference type="Proteomes" id="UP000029567">
    <property type="component" value="Unassembled WGS sequence"/>
</dbReference>
<gene>
    <name evidence="1" type="ORF">P245_15700</name>
    <name evidence="2" type="ORF">P608_20450</name>
</gene>
<sequence>MQQGNLILVTGNEEAGKRIRAIPMCDMRNFAADPSMTSMKRQSCWIAAM</sequence>
<evidence type="ECO:0000313" key="3">
    <source>
        <dbReference type="Proteomes" id="UP000029549"/>
    </source>
</evidence>
<proteinExistence type="predicted"/>
<dbReference type="AlphaFoldDB" id="A0A096DN18"/>
<protein>
    <submittedName>
        <fullName evidence="1">Uncharacterized protein</fullName>
    </submittedName>
</protein>
<organism evidence="1 4">
    <name type="scientific">Comamonas thiooxydans</name>
    <dbReference type="NCBI Taxonomy" id="363952"/>
    <lineage>
        <taxon>Bacteria</taxon>
        <taxon>Pseudomonadati</taxon>
        <taxon>Pseudomonadota</taxon>
        <taxon>Betaproteobacteria</taxon>
        <taxon>Burkholderiales</taxon>
        <taxon>Comamonadaceae</taxon>
        <taxon>Comamonas</taxon>
    </lineage>
</organism>
<dbReference type="EMBL" id="AWTN01000095">
    <property type="protein sequence ID" value="KGG90872.1"/>
    <property type="molecule type" value="Genomic_DNA"/>
</dbReference>
<name>A0A096DN18_9BURK</name>
<reference evidence="3 4" key="1">
    <citation type="submission" date="2013-09" db="EMBL/GenBank/DDBJ databases">
        <title>High correlation between genotypes and phenotypes of environmental bacteria Comamonas testosteroni strains.</title>
        <authorList>
            <person name="Liu L."/>
            <person name="Zhu W."/>
            <person name="Xia X."/>
            <person name="Xu B."/>
            <person name="Luo M."/>
            <person name="Wang G."/>
        </authorList>
    </citation>
    <scope>NUCLEOTIDE SEQUENCE [LARGE SCALE GENOMIC DNA]</scope>
    <source>
        <strain evidence="2 3">DF2</strain>
        <strain evidence="1 4">JL14</strain>
    </source>
</reference>
<evidence type="ECO:0000313" key="4">
    <source>
        <dbReference type="Proteomes" id="UP000029567"/>
    </source>
</evidence>
<dbReference type="EMBL" id="AWTP01000133">
    <property type="protein sequence ID" value="KGH07495.1"/>
    <property type="molecule type" value="Genomic_DNA"/>
</dbReference>
<accession>A0A096DN18</accession>
<comment type="caution">
    <text evidence="1">The sequence shown here is derived from an EMBL/GenBank/DDBJ whole genome shotgun (WGS) entry which is preliminary data.</text>
</comment>
<evidence type="ECO:0000313" key="2">
    <source>
        <dbReference type="EMBL" id="KGH07495.1"/>
    </source>
</evidence>
<keyword evidence="3" id="KW-1185">Reference proteome</keyword>